<proteinExistence type="inferred from homology"/>
<dbReference type="InterPro" id="IPR029044">
    <property type="entry name" value="Nucleotide-diphossugar_trans"/>
</dbReference>
<feature type="domain" description="Mannose-1-phosphate guanyltransferase C-terminal" evidence="3">
    <location>
        <begin position="240"/>
        <end position="319"/>
    </location>
</feature>
<evidence type="ECO:0000313" key="4">
    <source>
        <dbReference type="EMBL" id="MST33284.1"/>
    </source>
</evidence>
<dbReference type="Gene3D" id="3.90.550.10">
    <property type="entry name" value="Spore Coat Polysaccharide Biosynthesis Protein SpsA, Chain A"/>
    <property type="match status" value="1"/>
</dbReference>
<dbReference type="PANTHER" id="PTHR22572">
    <property type="entry name" value="SUGAR-1-PHOSPHATE GUANYL TRANSFERASE"/>
    <property type="match status" value="1"/>
</dbReference>
<reference evidence="4 5" key="1">
    <citation type="submission" date="2019-11" db="EMBL/GenBank/DDBJ databases">
        <title>Acidiferrimicrobium australis gen. nov., sp. nov., an acidophilic and obligately heterotrophic, member of the Actinobacteria that catalyses dissimilatory oxido- reduction of iron isolated from metal-rich acidic water in Chile.</title>
        <authorList>
            <person name="Gonzalez D."/>
            <person name="Huber K."/>
            <person name="Hedrich S."/>
            <person name="Rojas-Villalobos C."/>
            <person name="Quatrini R."/>
            <person name="Dinamarca M.A."/>
            <person name="Schwarz A."/>
            <person name="Canales C."/>
            <person name="Nancucheo I."/>
        </authorList>
    </citation>
    <scope>NUCLEOTIDE SEQUENCE [LARGE SCALE GENOMIC DNA]</scope>
    <source>
        <strain evidence="4 5">USS-CCA1</strain>
    </source>
</reference>
<keyword evidence="4" id="KW-0808">Transferase</keyword>
<dbReference type="SUPFAM" id="SSF53448">
    <property type="entry name" value="Nucleotide-diphospho-sugar transferases"/>
    <property type="match status" value="1"/>
</dbReference>
<keyword evidence="5" id="KW-1185">Reference proteome</keyword>
<dbReference type="InterPro" id="IPR056729">
    <property type="entry name" value="GMPPB_C"/>
</dbReference>
<dbReference type="EMBL" id="WJHE01000546">
    <property type="protein sequence ID" value="MST33284.1"/>
    <property type="molecule type" value="Genomic_DNA"/>
</dbReference>
<dbReference type="InterPro" id="IPR050486">
    <property type="entry name" value="Mannose-1P_guanyltransferase"/>
</dbReference>
<dbReference type="Gene3D" id="2.160.10.10">
    <property type="entry name" value="Hexapeptide repeat proteins"/>
    <property type="match status" value="1"/>
</dbReference>
<name>A0ABW9QTV8_9ACTN</name>
<accession>A0ABW9QTV8</accession>
<organism evidence="4 5">
    <name type="scientific">Acidiferrimicrobium australe</name>
    <dbReference type="NCBI Taxonomy" id="2664430"/>
    <lineage>
        <taxon>Bacteria</taxon>
        <taxon>Bacillati</taxon>
        <taxon>Actinomycetota</taxon>
        <taxon>Acidimicrobiia</taxon>
        <taxon>Acidimicrobiales</taxon>
        <taxon>Acidimicrobiaceae</taxon>
        <taxon>Acidiferrimicrobium</taxon>
    </lineage>
</organism>
<gene>
    <name evidence="4" type="ORF">GHK86_11205</name>
</gene>
<dbReference type="InterPro" id="IPR005835">
    <property type="entry name" value="NTP_transferase_dom"/>
</dbReference>
<dbReference type="Pfam" id="PF25087">
    <property type="entry name" value="GMPPB_C"/>
    <property type="match status" value="1"/>
</dbReference>
<sequence length="325" mass="33605">MRAVVLVGGMGTRLRPLTLSVPKQMLPVGGRPMIEHVVEHLAVHGVDEVVLALGFRPDAFLAAYPDGRCRGVKLRYAVEAEPLDTAGAVAFAAGEAGVDETFVVCNGDVLTDLDLTELVAFHRRSAALATISLTPVEDPSAFGVVPTDGDGRVLAFIEKPRREEAPTNLINGGTYVLEPEVLERIPPGRRVSIERETFPELAATGRLYALASAASWLDAGTPATYLAANLRHAGDAPRPAGVDPAASVADSVLAPDARVGPGARVERSVLMAGARVEAGAVVTDSLLGPGTLVGSGAAVTELSVLGAGAEVAAGRRLRGAHLPES</sequence>
<evidence type="ECO:0000313" key="5">
    <source>
        <dbReference type="Proteomes" id="UP000437736"/>
    </source>
</evidence>
<dbReference type="Pfam" id="PF00483">
    <property type="entry name" value="NTP_transferase"/>
    <property type="match status" value="1"/>
</dbReference>
<feature type="domain" description="Nucleotidyl transferase" evidence="2">
    <location>
        <begin position="3"/>
        <end position="230"/>
    </location>
</feature>
<dbReference type="GO" id="GO:0016740">
    <property type="term" value="F:transferase activity"/>
    <property type="evidence" value="ECO:0007669"/>
    <property type="project" value="UniProtKB-KW"/>
</dbReference>
<comment type="caution">
    <text evidence="4">The sequence shown here is derived from an EMBL/GenBank/DDBJ whole genome shotgun (WGS) entry which is preliminary data.</text>
</comment>
<comment type="similarity">
    <text evidence="1">Belongs to the transferase hexapeptide repeat family.</text>
</comment>
<dbReference type="Proteomes" id="UP000437736">
    <property type="component" value="Unassembled WGS sequence"/>
</dbReference>
<evidence type="ECO:0000259" key="3">
    <source>
        <dbReference type="Pfam" id="PF25087"/>
    </source>
</evidence>
<evidence type="ECO:0000256" key="1">
    <source>
        <dbReference type="ARBA" id="ARBA00007274"/>
    </source>
</evidence>
<protein>
    <submittedName>
        <fullName evidence="4">NTP transferase domain-containing protein</fullName>
    </submittedName>
</protein>
<dbReference type="CDD" id="cd04181">
    <property type="entry name" value="NTP_transferase"/>
    <property type="match status" value="1"/>
</dbReference>
<evidence type="ECO:0000259" key="2">
    <source>
        <dbReference type="Pfam" id="PF00483"/>
    </source>
</evidence>